<accession>A0ABU3Q5L2</accession>
<dbReference type="RefSeq" id="WP_315724081.1">
    <property type="nucleotide sequence ID" value="NZ_JAVUPU010000002.1"/>
</dbReference>
<feature type="signal peptide" evidence="1">
    <location>
        <begin position="1"/>
        <end position="18"/>
    </location>
</feature>
<dbReference type="Gene3D" id="2.60.40.420">
    <property type="entry name" value="Cupredoxins - blue copper proteins"/>
    <property type="match status" value="1"/>
</dbReference>
<dbReference type="InterPro" id="IPR008972">
    <property type="entry name" value="Cupredoxin"/>
</dbReference>
<gene>
    <name evidence="2" type="ORF">RQX22_04575</name>
</gene>
<evidence type="ECO:0008006" key="4">
    <source>
        <dbReference type="Google" id="ProtNLM"/>
    </source>
</evidence>
<reference evidence="2 3" key="1">
    <citation type="submission" date="2023-05" db="EMBL/GenBank/DDBJ databases">
        <authorList>
            <person name="Guo Y."/>
        </authorList>
    </citation>
    <scope>NUCLEOTIDE SEQUENCE [LARGE SCALE GENOMIC DNA]</scope>
    <source>
        <strain evidence="2 3">GR2756</strain>
    </source>
</reference>
<evidence type="ECO:0000256" key="1">
    <source>
        <dbReference type="SAM" id="SignalP"/>
    </source>
</evidence>
<dbReference type="SUPFAM" id="SSF49503">
    <property type="entry name" value="Cupredoxins"/>
    <property type="match status" value="1"/>
</dbReference>
<sequence>MHLLRTLLFVTAAISAHALPAQEWRGAPEYDVLLSSYDIAPKTIYLKAGEPVRLRFVNNSDRSLDFAAGAFFASAKMRERDADMVSGGKIRVRAGQTRTLVLMPRPGRYGAGGGNFIYRLLGMRGSIIVE</sequence>
<keyword evidence="3" id="KW-1185">Reference proteome</keyword>
<proteinExistence type="predicted"/>
<protein>
    <recommendedName>
        <fullName evidence="4">EfeO-type cupredoxin-like domain-containing protein</fullName>
    </recommendedName>
</protein>
<organism evidence="2 3">
    <name type="scientific">Sphingosinicella rhizophila</name>
    <dbReference type="NCBI Taxonomy" id="3050082"/>
    <lineage>
        <taxon>Bacteria</taxon>
        <taxon>Pseudomonadati</taxon>
        <taxon>Pseudomonadota</taxon>
        <taxon>Alphaproteobacteria</taxon>
        <taxon>Sphingomonadales</taxon>
        <taxon>Sphingosinicellaceae</taxon>
        <taxon>Sphingosinicella</taxon>
    </lineage>
</organism>
<keyword evidence="1" id="KW-0732">Signal</keyword>
<comment type="caution">
    <text evidence="2">The sequence shown here is derived from an EMBL/GenBank/DDBJ whole genome shotgun (WGS) entry which is preliminary data.</text>
</comment>
<name>A0ABU3Q5L2_9SPHN</name>
<dbReference type="Proteomes" id="UP001259572">
    <property type="component" value="Unassembled WGS sequence"/>
</dbReference>
<feature type="chain" id="PRO_5047219393" description="EfeO-type cupredoxin-like domain-containing protein" evidence="1">
    <location>
        <begin position="19"/>
        <end position="130"/>
    </location>
</feature>
<evidence type="ECO:0000313" key="3">
    <source>
        <dbReference type="Proteomes" id="UP001259572"/>
    </source>
</evidence>
<evidence type="ECO:0000313" key="2">
    <source>
        <dbReference type="EMBL" id="MDT9598225.1"/>
    </source>
</evidence>
<dbReference type="EMBL" id="JAVUPU010000002">
    <property type="protein sequence ID" value="MDT9598225.1"/>
    <property type="molecule type" value="Genomic_DNA"/>
</dbReference>